<feature type="domain" description="JmjC" evidence="5">
    <location>
        <begin position="115"/>
        <end position="268"/>
    </location>
</feature>
<sequence length="437" mass="47336">MRPTPTPPIPRTPMRPTPTPPTPTGPTGTRPTGPTGTRRSVRDPAATLLGDPDLFARQTFGREIARRDVPDAAGLLGLDDVDHLLADTALRAPAFRLVREGRALPPEQYTRRARIGSRTVTDLADVEAVHRLIGEGATLVLQGLHRYWPPVTRACQALEHALDHPVQANAYLTPPVAAGLHVHGDPHDVLVVQTWGRKRWQVWPPGTDPNDPGDPALDDDLRLGDVLYLPAGTPHAPRTIDAASLHLTVGIRSRTWRELVRRAVDDALTDPRYDEPLAAGWTSRLDEVAAGLSRELQHVGRSIAEQDAAQLATAHAVEAIGRRPARHQGTLPLLLDPTALTDGTRLEKVGGHPCEVVEAGARVELVLADRRLRVPGRAAGAVHAVAALERLTPGDLSDHLDEHSRLVFARRLVREGLLRPVPPERDDAPSSLVGGRP</sequence>
<dbReference type="PANTHER" id="PTHR13096:SF9">
    <property type="entry name" value="BIFUNCTIONAL LYSINE-SPECIFIC DEMETHYLASE AND HISTIDYL-HYDROXYLASE"/>
    <property type="match status" value="1"/>
</dbReference>
<evidence type="ECO:0000256" key="3">
    <source>
        <dbReference type="ARBA" id="ARBA00023004"/>
    </source>
</evidence>
<accession>A0A411YBZ8</accession>
<evidence type="ECO:0000313" key="7">
    <source>
        <dbReference type="Proteomes" id="UP000291469"/>
    </source>
</evidence>
<comment type="cofactor">
    <cofactor evidence="1">
        <name>Fe(2+)</name>
        <dbReference type="ChEBI" id="CHEBI:29033"/>
    </cofactor>
</comment>
<dbReference type="OrthoDB" id="9764016at2"/>
<dbReference type="SUPFAM" id="SSF51197">
    <property type="entry name" value="Clavaminate synthase-like"/>
    <property type="match status" value="1"/>
</dbReference>
<gene>
    <name evidence="6" type="ORF">ER308_03625</name>
</gene>
<dbReference type="Gene3D" id="2.60.120.650">
    <property type="entry name" value="Cupin"/>
    <property type="match status" value="1"/>
</dbReference>
<proteinExistence type="predicted"/>
<dbReference type="GO" id="GO:0046872">
    <property type="term" value="F:metal ion binding"/>
    <property type="evidence" value="ECO:0007669"/>
    <property type="project" value="UniProtKB-KW"/>
</dbReference>
<feature type="compositionally biased region" description="Pro residues" evidence="4">
    <location>
        <begin position="1"/>
        <end position="24"/>
    </location>
</feature>
<keyword evidence="3" id="KW-0408">Iron</keyword>
<dbReference type="GO" id="GO:0032453">
    <property type="term" value="F:histone H3K4 demethylase activity"/>
    <property type="evidence" value="ECO:0007669"/>
    <property type="project" value="TreeGrafter"/>
</dbReference>
<evidence type="ECO:0000256" key="2">
    <source>
        <dbReference type="ARBA" id="ARBA00022723"/>
    </source>
</evidence>
<keyword evidence="7" id="KW-1185">Reference proteome</keyword>
<evidence type="ECO:0000256" key="4">
    <source>
        <dbReference type="SAM" id="MobiDB-lite"/>
    </source>
</evidence>
<feature type="region of interest" description="Disordered" evidence="4">
    <location>
        <begin position="1"/>
        <end position="47"/>
    </location>
</feature>
<dbReference type="EMBL" id="CP036402">
    <property type="protein sequence ID" value="QBI18729.1"/>
    <property type="molecule type" value="Genomic_DNA"/>
</dbReference>
<evidence type="ECO:0000259" key="5">
    <source>
        <dbReference type="PROSITE" id="PS51184"/>
    </source>
</evidence>
<dbReference type="KEGG" id="erz:ER308_03625"/>
<evidence type="ECO:0000256" key="1">
    <source>
        <dbReference type="ARBA" id="ARBA00001954"/>
    </source>
</evidence>
<organism evidence="6 7">
    <name type="scientific">Egibacter rhizosphaerae</name>
    <dbReference type="NCBI Taxonomy" id="1670831"/>
    <lineage>
        <taxon>Bacteria</taxon>
        <taxon>Bacillati</taxon>
        <taxon>Actinomycetota</taxon>
        <taxon>Nitriliruptoria</taxon>
        <taxon>Egibacterales</taxon>
        <taxon>Egibacteraceae</taxon>
        <taxon>Egibacter</taxon>
    </lineage>
</organism>
<dbReference type="GO" id="GO:0051864">
    <property type="term" value="F:histone H3K36 demethylase activity"/>
    <property type="evidence" value="ECO:0007669"/>
    <property type="project" value="TreeGrafter"/>
</dbReference>
<dbReference type="PANTHER" id="PTHR13096">
    <property type="entry name" value="MINA53 MYC INDUCED NUCLEAR ANTIGEN"/>
    <property type="match status" value="1"/>
</dbReference>
<dbReference type="Pfam" id="PF08007">
    <property type="entry name" value="JmjC_2"/>
    <property type="match status" value="1"/>
</dbReference>
<feature type="compositionally biased region" description="Low complexity" evidence="4">
    <location>
        <begin position="25"/>
        <end position="38"/>
    </location>
</feature>
<keyword evidence="2" id="KW-0479">Metal-binding</keyword>
<protein>
    <submittedName>
        <fullName evidence="6">Cupin</fullName>
    </submittedName>
</protein>
<dbReference type="Proteomes" id="UP000291469">
    <property type="component" value="Chromosome"/>
</dbReference>
<evidence type="ECO:0000313" key="6">
    <source>
        <dbReference type="EMBL" id="QBI18729.1"/>
    </source>
</evidence>
<dbReference type="PROSITE" id="PS51184">
    <property type="entry name" value="JMJC"/>
    <property type="match status" value="1"/>
</dbReference>
<name>A0A411YBZ8_9ACTN</name>
<dbReference type="AlphaFoldDB" id="A0A411YBZ8"/>
<dbReference type="InterPro" id="IPR039994">
    <property type="entry name" value="NO66-like"/>
</dbReference>
<dbReference type="InterPro" id="IPR003347">
    <property type="entry name" value="JmjC_dom"/>
</dbReference>
<reference evidence="6 7" key="1">
    <citation type="submission" date="2019-01" db="EMBL/GenBank/DDBJ databases">
        <title>Egibacter rhizosphaerae EGI 80759T.</title>
        <authorList>
            <person name="Chen D.-D."/>
            <person name="Tian Y."/>
            <person name="Jiao J.-Y."/>
            <person name="Zhang X.-T."/>
            <person name="Zhang Y.-G."/>
            <person name="Zhang Y."/>
            <person name="Xiao M."/>
            <person name="Shu W.-S."/>
            <person name="Li W.-J."/>
        </authorList>
    </citation>
    <scope>NUCLEOTIDE SEQUENCE [LARGE SCALE GENOMIC DNA]</scope>
    <source>
        <strain evidence="6 7">EGI 80759</strain>
    </source>
</reference>